<comment type="caution">
    <text evidence="1">The sequence shown here is derived from an EMBL/GenBank/DDBJ whole genome shotgun (WGS) entry which is preliminary data.</text>
</comment>
<sequence>MDSRVLHDITSPATKSGRFTQNMRLGHISFEDDDEGKPERIQVGGYVEHLSRSFDCSIRRFGGQAESLDLTAQLVGDALNAQKQQIFLYKSIIERQEF</sequence>
<reference evidence="1 2" key="1">
    <citation type="journal article" date="2024" name="BMC Genomics">
        <title>De novo assembly and annotation of Popillia japonica's genome with initial clues to its potential as an invasive pest.</title>
        <authorList>
            <person name="Cucini C."/>
            <person name="Boschi S."/>
            <person name="Funari R."/>
            <person name="Cardaioli E."/>
            <person name="Iannotti N."/>
            <person name="Marturano G."/>
            <person name="Paoli F."/>
            <person name="Bruttini M."/>
            <person name="Carapelli A."/>
            <person name="Frati F."/>
            <person name="Nardi F."/>
        </authorList>
    </citation>
    <scope>NUCLEOTIDE SEQUENCE [LARGE SCALE GENOMIC DNA]</scope>
    <source>
        <strain evidence="1">DMR45628</strain>
    </source>
</reference>
<organism evidence="1 2">
    <name type="scientific">Popillia japonica</name>
    <name type="common">Japanese beetle</name>
    <dbReference type="NCBI Taxonomy" id="7064"/>
    <lineage>
        <taxon>Eukaryota</taxon>
        <taxon>Metazoa</taxon>
        <taxon>Ecdysozoa</taxon>
        <taxon>Arthropoda</taxon>
        <taxon>Hexapoda</taxon>
        <taxon>Insecta</taxon>
        <taxon>Pterygota</taxon>
        <taxon>Neoptera</taxon>
        <taxon>Endopterygota</taxon>
        <taxon>Coleoptera</taxon>
        <taxon>Polyphaga</taxon>
        <taxon>Scarabaeiformia</taxon>
        <taxon>Scarabaeidae</taxon>
        <taxon>Rutelinae</taxon>
        <taxon>Popillia</taxon>
    </lineage>
</organism>
<gene>
    <name evidence="1" type="ORF">QE152_g5392</name>
</gene>
<name>A0AAW1MMJ9_POPJA</name>
<protein>
    <submittedName>
        <fullName evidence="1">Uncharacterized protein</fullName>
    </submittedName>
</protein>
<dbReference type="Proteomes" id="UP001458880">
    <property type="component" value="Unassembled WGS sequence"/>
</dbReference>
<dbReference type="EMBL" id="JASPKY010000031">
    <property type="protein sequence ID" value="KAK9747373.1"/>
    <property type="molecule type" value="Genomic_DNA"/>
</dbReference>
<evidence type="ECO:0000313" key="2">
    <source>
        <dbReference type="Proteomes" id="UP001458880"/>
    </source>
</evidence>
<accession>A0AAW1MMJ9</accession>
<keyword evidence="2" id="KW-1185">Reference proteome</keyword>
<evidence type="ECO:0000313" key="1">
    <source>
        <dbReference type="EMBL" id="KAK9747373.1"/>
    </source>
</evidence>
<dbReference type="AlphaFoldDB" id="A0AAW1MMJ9"/>
<proteinExistence type="predicted"/>